<dbReference type="PANTHER" id="PTHR34472">
    <property type="entry name" value="SULFUR CARRIER PROTEIN THIS"/>
    <property type="match status" value="1"/>
</dbReference>
<accession>A0A5C7FCK8</accession>
<dbReference type="KEGG" id="ahal:FTX54_005265"/>
<dbReference type="OrthoDB" id="9798559at2"/>
<evidence type="ECO:0000313" key="1">
    <source>
        <dbReference type="EMBL" id="WWD80973.1"/>
    </source>
</evidence>
<name>A0A5C7FCK8_9BACI</name>
<dbReference type="PANTHER" id="PTHR34472:SF1">
    <property type="entry name" value="SULFUR CARRIER PROTEIN THIS"/>
    <property type="match status" value="1"/>
</dbReference>
<dbReference type="InterPro" id="IPR016155">
    <property type="entry name" value="Mopterin_synth/thiamin_S_b"/>
</dbReference>
<keyword evidence="2" id="KW-1185">Reference proteome</keyword>
<gene>
    <name evidence="1" type="primary">thiS</name>
    <name evidence="1" type="ORF">FTX54_005265</name>
</gene>
<proteinExistence type="predicted"/>
<dbReference type="Pfam" id="PF02597">
    <property type="entry name" value="ThiS"/>
    <property type="match status" value="1"/>
</dbReference>
<dbReference type="InterPro" id="IPR010035">
    <property type="entry name" value="Thi_S"/>
</dbReference>
<dbReference type="CDD" id="cd00565">
    <property type="entry name" value="Ubl_ThiS"/>
    <property type="match status" value="1"/>
</dbReference>
<organism evidence="1 2">
    <name type="scientific">Alkalicoccus halolimnae</name>
    <dbReference type="NCBI Taxonomy" id="1667239"/>
    <lineage>
        <taxon>Bacteria</taxon>
        <taxon>Bacillati</taxon>
        <taxon>Bacillota</taxon>
        <taxon>Bacilli</taxon>
        <taxon>Bacillales</taxon>
        <taxon>Bacillaceae</taxon>
        <taxon>Alkalicoccus</taxon>
    </lineage>
</organism>
<dbReference type="Gene3D" id="3.10.20.30">
    <property type="match status" value="1"/>
</dbReference>
<dbReference type="InterPro" id="IPR012675">
    <property type="entry name" value="Beta-grasp_dom_sf"/>
</dbReference>
<dbReference type="AlphaFoldDB" id="A0A5C7FCK8"/>
<reference evidence="1 2" key="1">
    <citation type="submission" date="2024-01" db="EMBL/GenBank/DDBJ databases">
        <title>Complete Genome Sequence of Alkalicoccus halolimnae BZ-SZ-XJ29T, a Moderately Halophilic Bacterium Isolated from a Salt Lake.</title>
        <authorList>
            <person name="Zhao B."/>
        </authorList>
    </citation>
    <scope>NUCLEOTIDE SEQUENCE [LARGE SCALE GENOMIC DNA]</scope>
    <source>
        <strain evidence="1 2">BZ-SZ-XJ29</strain>
    </source>
</reference>
<protein>
    <submittedName>
        <fullName evidence="1">Sulfur carrier protein ThiS</fullName>
    </submittedName>
</protein>
<dbReference type="InterPro" id="IPR003749">
    <property type="entry name" value="ThiS/MoaD-like"/>
</dbReference>
<dbReference type="SUPFAM" id="SSF54285">
    <property type="entry name" value="MoaD/ThiS"/>
    <property type="match status" value="1"/>
</dbReference>
<dbReference type="NCBIfam" id="TIGR01683">
    <property type="entry name" value="thiS"/>
    <property type="match status" value="1"/>
</dbReference>
<dbReference type="RefSeq" id="WP_147804024.1">
    <property type="nucleotide sequence ID" value="NZ_CP144914.1"/>
</dbReference>
<dbReference type="EMBL" id="CP144914">
    <property type="protein sequence ID" value="WWD80973.1"/>
    <property type="molecule type" value="Genomic_DNA"/>
</dbReference>
<dbReference type="Proteomes" id="UP000321816">
    <property type="component" value="Chromosome"/>
</dbReference>
<evidence type="ECO:0000313" key="2">
    <source>
        <dbReference type="Proteomes" id="UP000321816"/>
    </source>
</evidence>
<sequence>MHIHMNGKDYALGQNVKTIRDLLEEYKIDPLRIAVEKNGEILGRKEWNEAYLEEGDQIEIVHFVGGG</sequence>